<evidence type="ECO:0000256" key="2">
    <source>
        <dbReference type="ARBA" id="ARBA00005046"/>
    </source>
</evidence>
<evidence type="ECO:0000256" key="5">
    <source>
        <dbReference type="ARBA" id="ARBA00023239"/>
    </source>
</evidence>
<evidence type="ECO:0000256" key="1">
    <source>
        <dbReference type="ARBA" id="ARBA00001637"/>
    </source>
</evidence>
<dbReference type="GO" id="GO:0006777">
    <property type="term" value="P:Mo-molybdopterin cofactor biosynthetic process"/>
    <property type="evidence" value="ECO:0007669"/>
    <property type="project" value="UniProtKB-KW"/>
</dbReference>
<dbReference type="OMA" id="IWDMVKS"/>
<dbReference type="Pfam" id="PF01967">
    <property type="entry name" value="MoaC"/>
    <property type="match status" value="1"/>
</dbReference>
<comment type="caution">
    <text evidence="7">The sequence shown here is derived from an EMBL/GenBank/DDBJ whole genome shotgun (WGS) entry which is preliminary data.</text>
</comment>
<dbReference type="InterPro" id="IPR023045">
    <property type="entry name" value="MoaC"/>
</dbReference>
<evidence type="ECO:0000256" key="3">
    <source>
        <dbReference type="ARBA" id="ARBA00012575"/>
    </source>
</evidence>
<reference evidence="7 8" key="1">
    <citation type="journal article" date="2014" name="Genome Biol. Evol.">
        <title>The genome of the myxosporean Thelohanellus kitauei shows adaptations to nutrient acquisition within its fish host.</title>
        <authorList>
            <person name="Yang Y."/>
            <person name="Xiong J."/>
            <person name="Zhou Z."/>
            <person name="Huo F."/>
            <person name="Miao W."/>
            <person name="Ran C."/>
            <person name="Liu Y."/>
            <person name="Zhang J."/>
            <person name="Feng J."/>
            <person name="Wang M."/>
            <person name="Wang M."/>
            <person name="Wang L."/>
            <person name="Yao B."/>
        </authorList>
    </citation>
    <scope>NUCLEOTIDE SEQUENCE [LARGE SCALE GENOMIC DNA]</scope>
    <source>
        <strain evidence="7">Wuqing</strain>
    </source>
</reference>
<dbReference type="InterPro" id="IPR047594">
    <property type="entry name" value="MoaC_bact/euk"/>
</dbReference>
<evidence type="ECO:0000259" key="6">
    <source>
        <dbReference type="Pfam" id="PF01967"/>
    </source>
</evidence>
<evidence type="ECO:0000313" key="8">
    <source>
        <dbReference type="Proteomes" id="UP000031668"/>
    </source>
</evidence>
<organism evidence="7 8">
    <name type="scientific">Thelohanellus kitauei</name>
    <name type="common">Myxosporean</name>
    <dbReference type="NCBI Taxonomy" id="669202"/>
    <lineage>
        <taxon>Eukaryota</taxon>
        <taxon>Metazoa</taxon>
        <taxon>Cnidaria</taxon>
        <taxon>Myxozoa</taxon>
        <taxon>Myxosporea</taxon>
        <taxon>Bivalvulida</taxon>
        <taxon>Platysporina</taxon>
        <taxon>Myxobolidae</taxon>
        <taxon>Thelohanellus</taxon>
    </lineage>
</organism>
<dbReference type="GO" id="GO:0061799">
    <property type="term" value="F:cyclic pyranopterin monophosphate synthase activity"/>
    <property type="evidence" value="ECO:0007669"/>
    <property type="project" value="UniProtKB-EC"/>
</dbReference>
<keyword evidence="5" id="KW-0456">Lyase</keyword>
<name>A0A0C2NAX4_THEKT</name>
<dbReference type="InterPro" id="IPR036522">
    <property type="entry name" value="MoaC_sf"/>
</dbReference>
<comment type="pathway">
    <text evidence="2">Cofactor biosynthesis; molybdopterin biosynthesis.</text>
</comment>
<dbReference type="EMBL" id="JWZT01000794">
    <property type="protein sequence ID" value="KII73510.1"/>
    <property type="molecule type" value="Genomic_DNA"/>
</dbReference>
<dbReference type="Gene3D" id="3.30.70.640">
    <property type="entry name" value="Molybdopterin cofactor biosynthesis C (MoaC) domain"/>
    <property type="match status" value="1"/>
</dbReference>
<feature type="domain" description="Molybdopterin cofactor biosynthesis C (MoaC)" evidence="6">
    <location>
        <begin position="60"/>
        <end position="196"/>
    </location>
</feature>
<dbReference type="SUPFAM" id="SSF55040">
    <property type="entry name" value="Molybdenum cofactor biosynthesis protein C, MoaC"/>
    <property type="match status" value="1"/>
</dbReference>
<accession>A0A0C2NAX4</accession>
<dbReference type="InterPro" id="IPR002820">
    <property type="entry name" value="Mopterin_CF_biosynth-C_dom"/>
</dbReference>
<dbReference type="EC" id="4.6.1.17" evidence="3"/>
<dbReference type="CDD" id="cd01420">
    <property type="entry name" value="MoaC_PE"/>
    <property type="match status" value="1"/>
</dbReference>
<proteinExistence type="predicted"/>
<evidence type="ECO:0000313" key="7">
    <source>
        <dbReference type="EMBL" id="KII73510.1"/>
    </source>
</evidence>
<keyword evidence="8" id="KW-1185">Reference proteome</keyword>
<dbReference type="UniPathway" id="UPA00344"/>
<dbReference type="NCBIfam" id="TIGR00581">
    <property type="entry name" value="moaC"/>
    <property type="match status" value="1"/>
</dbReference>
<sequence length="204" mass="22333">MITGNSVQRYGLHVGEAVGGHFFYTCLILDLEMNLKTSSKGFMLLLRNCWLPKKLSSVKMVDVSGKKHTPRTATAKATISLGKDVFLAIKNKDLHKGDPFGVSAVAGILAAKKTSDILPLCHQVPLSSVDVNFEMDDGSYTLNVFATVKSDFWTTGVEMESLVACSIASLCVYDMCKSLSHDIVIKEIKLLRKLGGKQDYELIV</sequence>
<gene>
    <name evidence="7" type="ORF">RF11_05335</name>
</gene>
<keyword evidence="4" id="KW-0501">Molybdenum cofactor biosynthesis</keyword>
<dbReference type="OrthoDB" id="429626at2759"/>
<dbReference type="AlphaFoldDB" id="A0A0C2NAX4"/>
<protein>
    <recommendedName>
        <fullName evidence="3">cyclic pyranopterin monophosphate synthase</fullName>
        <ecNumber evidence="3">4.6.1.17</ecNumber>
    </recommendedName>
</protein>
<dbReference type="NCBIfam" id="NF006870">
    <property type="entry name" value="PRK09364.1"/>
    <property type="match status" value="1"/>
</dbReference>
<comment type="catalytic activity">
    <reaction evidence="1">
        <text>(8S)-3',8-cyclo-7,8-dihydroguanosine 5'-triphosphate = cyclic pyranopterin phosphate + diphosphate</text>
        <dbReference type="Rhea" id="RHEA:49580"/>
        <dbReference type="ChEBI" id="CHEBI:33019"/>
        <dbReference type="ChEBI" id="CHEBI:59648"/>
        <dbReference type="ChEBI" id="CHEBI:131766"/>
        <dbReference type="EC" id="4.6.1.17"/>
    </reaction>
</comment>
<evidence type="ECO:0000256" key="4">
    <source>
        <dbReference type="ARBA" id="ARBA00023150"/>
    </source>
</evidence>
<dbReference type="Proteomes" id="UP000031668">
    <property type="component" value="Unassembled WGS sequence"/>
</dbReference>